<dbReference type="AlphaFoldDB" id="A0A841AQA3"/>
<dbReference type="Gene3D" id="1.10.1740.10">
    <property type="match status" value="1"/>
</dbReference>
<dbReference type="NCBIfam" id="TIGR02937">
    <property type="entry name" value="sigma70-ECF"/>
    <property type="match status" value="1"/>
</dbReference>
<protein>
    <submittedName>
        <fullName evidence="8">RNA polymerase sigma-70 factor (ECF subfamily)</fullName>
    </submittedName>
</protein>
<evidence type="ECO:0000256" key="4">
    <source>
        <dbReference type="ARBA" id="ARBA00023125"/>
    </source>
</evidence>
<keyword evidence="3" id="KW-0731">Sigma factor</keyword>
<evidence type="ECO:0000259" key="6">
    <source>
        <dbReference type="Pfam" id="PF04542"/>
    </source>
</evidence>
<reference evidence="8 9" key="1">
    <citation type="submission" date="2020-08" db="EMBL/GenBank/DDBJ databases">
        <title>Sequencing the genomes of 1000 actinobacteria strains.</title>
        <authorList>
            <person name="Klenk H.-P."/>
        </authorList>
    </citation>
    <scope>NUCLEOTIDE SEQUENCE [LARGE SCALE GENOMIC DNA]</scope>
    <source>
        <strain evidence="8 9">DSM 105784</strain>
    </source>
</reference>
<dbReference type="InterPro" id="IPR014284">
    <property type="entry name" value="RNA_pol_sigma-70_dom"/>
</dbReference>
<sequence>MHLVAEPLRGRTSLLDLPPEPGFDLSTAYDEHGHALFGFAVNALRDRALAEDCVQETFLRAWRARDRFDPARASLRTWLFAIERNVIADAMRAAKRMPAQAPADVLDETEAPADDPLDSLTLQEGLAKLSPEHREIVVDVHLSGLSYAEVAGIRGVPVATLRTRAFYALRALRSHLEERDGRHV</sequence>
<keyword evidence="9" id="KW-1185">Reference proteome</keyword>
<dbReference type="InterPro" id="IPR013324">
    <property type="entry name" value="RNA_pol_sigma_r3/r4-like"/>
</dbReference>
<dbReference type="InterPro" id="IPR039425">
    <property type="entry name" value="RNA_pol_sigma-70-like"/>
</dbReference>
<feature type="domain" description="RNA polymerase sigma-70 region 2" evidence="6">
    <location>
        <begin position="29"/>
        <end position="96"/>
    </location>
</feature>
<evidence type="ECO:0000313" key="9">
    <source>
        <dbReference type="Proteomes" id="UP000536685"/>
    </source>
</evidence>
<gene>
    <name evidence="8" type="ORF">HD599_002455</name>
</gene>
<dbReference type="InterPro" id="IPR007630">
    <property type="entry name" value="RNA_pol_sigma70_r4"/>
</dbReference>
<dbReference type="GO" id="GO:0016987">
    <property type="term" value="F:sigma factor activity"/>
    <property type="evidence" value="ECO:0007669"/>
    <property type="project" value="UniProtKB-KW"/>
</dbReference>
<dbReference type="Proteomes" id="UP000536685">
    <property type="component" value="Unassembled WGS sequence"/>
</dbReference>
<evidence type="ECO:0000259" key="7">
    <source>
        <dbReference type="Pfam" id="PF04545"/>
    </source>
</evidence>
<keyword evidence="2" id="KW-0805">Transcription regulation</keyword>
<dbReference type="GO" id="GO:0003677">
    <property type="term" value="F:DNA binding"/>
    <property type="evidence" value="ECO:0007669"/>
    <property type="project" value="UniProtKB-KW"/>
</dbReference>
<keyword evidence="4" id="KW-0238">DNA-binding</keyword>
<dbReference type="Gene3D" id="1.10.10.10">
    <property type="entry name" value="Winged helix-like DNA-binding domain superfamily/Winged helix DNA-binding domain"/>
    <property type="match status" value="1"/>
</dbReference>
<keyword evidence="5" id="KW-0804">Transcription</keyword>
<comment type="similarity">
    <text evidence="1">Belongs to the sigma-70 factor family. ECF subfamily.</text>
</comment>
<dbReference type="RefSeq" id="WP_343062047.1">
    <property type="nucleotide sequence ID" value="NZ_JACHMJ010000001.1"/>
</dbReference>
<dbReference type="PANTHER" id="PTHR43133">
    <property type="entry name" value="RNA POLYMERASE ECF-TYPE SIGMA FACTO"/>
    <property type="match status" value="1"/>
</dbReference>
<dbReference type="Pfam" id="PF04542">
    <property type="entry name" value="Sigma70_r2"/>
    <property type="match status" value="1"/>
</dbReference>
<feature type="domain" description="RNA polymerase sigma-70 region 4" evidence="7">
    <location>
        <begin position="126"/>
        <end position="173"/>
    </location>
</feature>
<dbReference type="InterPro" id="IPR007627">
    <property type="entry name" value="RNA_pol_sigma70_r2"/>
</dbReference>
<dbReference type="GO" id="GO:0006352">
    <property type="term" value="P:DNA-templated transcription initiation"/>
    <property type="evidence" value="ECO:0007669"/>
    <property type="project" value="InterPro"/>
</dbReference>
<name>A0A841AQA3_9MICO</name>
<dbReference type="Pfam" id="PF04545">
    <property type="entry name" value="Sigma70_r4"/>
    <property type="match status" value="1"/>
</dbReference>
<evidence type="ECO:0000256" key="2">
    <source>
        <dbReference type="ARBA" id="ARBA00023015"/>
    </source>
</evidence>
<dbReference type="InterPro" id="IPR036388">
    <property type="entry name" value="WH-like_DNA-bd_sf"/>
</dbReference>
<evidence type="ECO:0000313" key="8">
    <source>
        <dbReference type="EMBL" id="MBB5844132.1"/>
    </source>
</evidence>
<comment type="caution">
    <text evidence="8">The sequence shown here is derived from an EMBL/GenBank/DDBJ whole genome shotgun (WGS) entry which is preliminary data.</text>
</comment>
<organism evidence="8 9">
    <name type="scientific">Conyzicola lurida</name>
    <dbReference type="NCBI Taxonomy" id="1172621"/>
    <lineage>
        <taxon>Bacteria</taxon>
        <taxon>Bacillati</taxon>
        <taxon>Actinomycetota</taxon>
        <taxon>Actinomycetes</taxon>
        <taxon>Micrococcales</taxon>
        <taxon>Microbacteriaceae</taxon>
        <taxon>Conyzicola</taxon>
    </lineage>
</organism>
<evidence type="ECO:0000256" key="1">
    <source>
        <dbReference type="ARBA" id="ARBA00010641"/>
    </source>
</evidence>
<dbReference type="InterPro" id="IPR013325">
    <property type="entry name" value="RNA_pol_sigma_r2"/>
</dbReference>
<dbReference type="PANTHER" id="PTHR43133:SF52">
    <property type="entry name" value="ECF RNA POLYMERASE SIGMA FACTOR SIGL"/>
    <property type="match status" value="1"/>
</dbReference>
<evidence type="ECO:0000256" key="5">
    <source>
        <dbReference type="ARBA" id="ARBA00023163"/>
    </source>
</evidence>
<proteinExistence type="inferred from homology"/>
<dbReference type="SUPFAM" id="SSF88946">
    <property type="entry name" value="Sigma2 domain of RNA polymerase sigma factors"/>
    <property type="match status" value="1"/>
</dbReference>
<accession>A0A841AQA3</accession>
<dbReference type="EMBL" id="JACHMJ010000001">
    <property type="protein sequence ID" value="MBB5844132.1"/>
    <property type="molecule type" value="Genomic_DNA"/>
</dbReference>
<dbReference type="CDD" id="cd06171">
    <property type="entry name" value="Sigma70_r4"/>
    <property type="match status" value="1"/>
</dbReference>
<evidence type="ECO:0000256" key="3">
    <source>
        <dbReference type="ARBA" id="ARBA00023082"/>
    </source>
</evidence>
<dbReference type="SUPFAM" id="SSF88659">
    <property type="entry name" value="Sigma3 and sigma4 domains of RNA polymerase sigma factors"/>
    <property type="match status" value="1"/>
</dbReference>